<dbReference type="PANTHER" id="PTHR12363:SF33">
    <property type="entry name" value="IMPORTIN-13"/>
    <property type="match status" value="1"/>
</dbReference>
<dbReference type="GO" id="GO:0006606">
    <property type="term" value="P:protein import into nucleus"/>
    <property type="evidence" value="ECO:0007669"/>
    <property type="project" value="TreeGrafter"/>
</dbReference>
<dbReference type="Pfam" id="PF18786">
    <property type="entry name" value="Importin_rep_2"/>
    <property type="match status" value="2"/>
</dbReference>
<dbReference type="InterPro" id="IPR001494">
    <property type="entry name" value="Importin-beta_N"/>
</dbReference>
<feature type="domain" description="Exportin-1/Importin-beta-like" evidence="12">
    <location>
        <begin position="68"/>
        <end position="213"/>
    </location>
</feature>
<dbReference type="GeneTree" id="ENSGT00530000063347"/>
<sequence length="908" mass="101563">MQAQVSPQAWHFCWVLLSPEKVPEIQYFGASALHTKISRYWGDIPAEQYDSLKKQLFSQISHFASGSKMVLTRLCVALASLALNMMPEAWPGAVTEMVRAFQEEGGGADGRARCLALLELLTVLPEEFQTSRLPQYRKGQVRGALGQEWGSVLPLLQQLLRQADSPGLVKARVLKCLSSWVLLDVPLNESEGLVQDSFAALGDPELFDTAVEAIINAISQPDSQRYVNTLLKLVPQVLQLQEQLRAAVQAGDMETSHGICRIAVALGENHSRALLDQVEHWQGFLALVNMIMFCTGIPGHYPVNETTSSLTLTFWYTLQDDIMSFEAEKQAVYLQVYRPVYFQLVDVLLHKAQFPTDEEYASWSSDEKEQFRIYRVDISDTLMYVYEMLGAELLSNLYDKLGRLLTASEQPSSWQHTEALLYGFQSIAETIDVNYSDVIPGLIGLIPRININNVQLADTVMFTIGALAEWLADHPVMLSSVLPLVLQALGNPDLSVSSVSTLKKICRECKYDLPPYATNIVAVSQVCYHFNIDTSQCMWLMQALGFLLSALPVEEILRNLHSLITPYIQQLEKLADETPNPSNKLAIIHILGLLSNLFTTLDISKQEEEGGDGVPLVKSTPPQPGPNPVVVVLQQVFALIQTVLSKWLNDSQVVEAVCAIFEKSVKTLLQDFAPMVSQLSEMLGQMYSTIPQASALDLTRQMVHIFASETDYFPPIKALFELVTSVTLSIFQQGPRDHPDIVDSFMQLQAQALKRKPDLFLSENLDVKAVFQCGKVHDLFSLAPLQTELLPHCGDIPPVGQVVQEDGKLLLQAVLEGIGGQSSRNLMDQFAEILFSMNKHCFALLSLWLKEVLQRPSFPSSRVSMEQKDTFSQQILRERVNKRRVKEIVREFTLLCRGLHGTEYAAEY</sequence>
<dbReference type="InterPro" id="IPR058537">
    <property type="entry name" value="TPR_TNPO3_IPO13_4th"/>
</dbReference>
<feature type="domain" description="Importin N-terminal" evidence="11">
    <location>
        <begin position="2"/>
        <end position="58"/>
    </location>
</feature>
<protein>
    <recommendedName>
        <fullName evidence="5">Importin-13</fullName>
    </recommendedName>
</protein>
<dbReference type="InterPro" id="IPR057941">
    <property type="entry name" value="TPR_TNPO3_IPO13_2nd"/>
</dbReference>
<evidence type="ECO:0000256" key="2">
    <source>
        <dbReference type="ARBA" id="ARBA00004496"/>
    </source>
</evidence>
<reference evidence="13" key="1">
    <citation type="submission" date="2025-08" db="UniProtKB">
        <authorList>
            <consortium name="Ensembl"/>
        </authorList>
    </citation>
    <scope>IDENTIFICATION</scope>
</reference>
<dbReference type="SUPFAM" id="SSF48371">
    <property type="entry name" value="ARM repeat"/>
    <property type="match status" value="1"/>
</dbReference>
<dbReference type="Pfam" id="PF03810">
    <property type="entry name" value="IBN_N"/>
    <property type="match status" value="1"/>
</dbReference>
<dbReference type="InterPro" id="IPR013598">
    <property type="entry name" value="Exportin-1/Importin-b-like"/>
</dbReference>
<dbReference type="Pfam" id="PF24139">
    <property type="entry name" value="TPR_TNPO3_IPO13_4th"/>
    <property type="match status" value="1"/>
</dbReference>
<comment type="similarity">
    <text evidence="3">Belongs to the importin beta family.</text>
</comment>
<evidence type="ECO:0000256" key="5">
    <source>
        <dbReference type="ARBA" id="ARBA00016020"/>
    </source>
</evidence>
<dbReference type="InterPro" id="IPR040944">
    <property type="entry name" value="Importin_rep_2"/>
</dbReference>
<dbReference type="InterPro" id="IPR016024">
    <property type="entry name" value="ARM-type_fold"/>
</dbReference>
<keyword evidence="7" id="KW-0963">Cytoplasm</keyword>
<evidence type="ECO:0000259" key="11">
    <source>
        <dbReference type="Pfam" id="PF03810"/>
    </source>
</evidence>
<evidence type="ECO:0000256" key="8">
    <source>
        <dbReference type="ARBA" id="ARBA00022737"/>
    </source>
</evidence>
<dbReference type="FunFam" id="1.25.10.10:FF:000107">
    <property type="entry name" value="Importin-13"/>
    <property type="match status" value="1"/>
</dbReference>
<dbReference type="Proteomes" id="UP000261540">
    <property type="component" value="Unplaced"/>
</dbReference>
<organism evidence="13 14">
    <name type="scientific">Paramormyrops kingsleyae</name>
    <dbReference type="NCBI Taxonomy" id="1676925"/>
    <lineage>
        <taxon>Eukaryota</taxon>
        <taxon>Metazoa</taxon>
        <taxon>Chordata</taxon>
        <taxon>Craniata</taxon>
        <taxon>Vertebrata</taxon>
        <taxon>Euteleostomi</taxon>
        <taxon>Actinopterygii</taxon>
        <taxon>Neopterygii</taxon>
        <taxon>Teleostei</taxon>
        <taxon>Osteoglossocephala</taxon>
        <taxon>Osteoglossomorpha</taxon>
        <taxon>Osteoglossiformes</taxon>
        <taxon>Mormyridae</taxon>
        <taxon>Paramormyrops</taxon>
    </lineage>
</organism>
<evidence type="ECO:0000256" key="10">
    <source>
        <dbReference type="ARBA" id="ARBA00023242"/>
    </source>
</evidence>
<dbReference type="PANTHER" id="PTHR12363">
    <property type="entry name" value="TRANSPORTIN 3 AND IMPORTIN 13"/>
    <property type="match status" value="1"/>
</dbReference>
<evidence type="ECO:0000256" key="3">
    <source>
        <dbReference type="ARBA" id="ARBA00007991"/>
    </source>
</evidence>
<evidence type="ECO:0000259" key="12">
    <source>
        <dbReference type="Pfam" id="PF08389"/>
    </source>
</evidence>
<name>A0A3B3SCJ1_9TELE</name>
<evidence type="ECO:0000256" key="7">
    <source>
        <dbReference type="ARBA" id="ARBA00022490"/>
    </source>
</evidence>
<dbReference type="InterPro" id="IPR051345">
    <property type="entry name" value="Importin_beta-like_NTR"/>
</dbReference>
<dbReference type="InterPro" id="IPR057942">
    <property type="entry name" value="TPR_TNPO3_IPO13_3rd"/>
</dbReference>
<keyword evidence="8" id="KW-0677">Repeat</keyword>
<reference evidence="13" key="2">
    <citation type="submission" date="2025-09" db="UniProtKB">
        <authorList>
            <consortium name="Ensembl"/>
        </authorList>
    </citation>
    <scope>IDENTIFICATION</scope>
</reference>
<dbReference type="Pfam" id="PF24140">
    <property type="entry name" value="TPR_TNPO3_IPO13_3rd"/>
    <property type="match status" value="1"/>
</dbReference>
<keyword evidence="14" id="KW-1185">Reference proteome</keyword>
<evidence type="ECO:0000256" key="4">
    <source>
        <dbReference type="ARBA" id="ARBA00011422"/>
    </source>
</evidence>
<evidence type="ECO:0000313" key="13">
    <source>
        <dbReference type="Ensembl" id="ENSPKIP00000028479.1"/>
    </source>
</evidence>
<dbReference type="GO" id="GO:0005737">
    <property type="term" value="C:cytoplasm"/>
    <property type="evidence" value="ECO:0007669"/>
    <property type="project" value="UniProtKB-SubCell"/>
</dbReference>
<proteinExistence type="inferred from homology"/>
<evidence type="ECO:0000313" key="14">
    <source>
        <dbReference type="Proteomes" id="UP000261540"/>
    </source>
</evidence>
<dbReference type="Pfam" id="PF08389">
    <property type="entry name" value="Xpo1"/>
    <property type="match status" value="1"/>
</dbReference>
<dbReference type="Pfam" id="PF24138">
    <property type="entry name" value="TPR_TNPO3_IPO13_2nd"/>
    <property type="match status" value="1"/>
</dbReference>
<keyword evidence="6" id="KW-0813">Transport</keyword>
<keyword evidence="10" id="KW-0539">Nucleus</keyword>
<dbReference type="InterPro" id="IPR040520">
    <property type="entry name" value="Importin_rep_3"/>
</dbReference>
<evidence type="ECO:0000256" key="1">
    <source>
        <dbReference type="ARBA" id="ARBA00004123"/>
    </source>
</evidence>
<comment type="subcellular location">
    <subcellularLocation>
        <location evidence="2">Cytoplasm</location>
    </subcellularLocation>
    <subcellularLocation>
        <location evidence="1">Nucleus</location>
    </subcellularLocation>
</comment>
<dbReference type="Gene3D" id="1.25.10.10">
    <property type="entry name" value="Leucine-rich Repeat Variant"/>
    <property type="match status" value="1"/>
</dbReference>
<evidence type="ECO:0000256" key="6">
    <source>
        <dbReference type="ARBA" id="ARBA00022448"/>
    </source>
</evidence>
<dbReference type="Pfam" id="PF18773">
    <property type="entry name" value="Importin_rep"/>
    <property type="match status" value="1"/>
</dbReference>
<comment type="subunit">
    <text evidence="4">Interacts with UBC9, RAN, RBM8A, eIF-1A and PAX6.</text>
</comment>
<dbReference type="Pfam" id="PF18806">
    <property type="entry name" value="Importin_rep_3"/>
    <property type="match status" value="1"/>
</dbReference>
<dbReference type="GO" id="GO:0005634">
    <property type="term" value="C:nucleus"/>
    <property type="evidence" value="ECO:0007669"/>
    <property type="project" value="UniProtKB-SubCell"/>
</dbReference>
<dbReference type="Ensembl" id="ENSPKIT00000009259.1">
    <property type="protein sequence ID" value="ENSPKIP00000028479.1"/>
    <property type="gene ID" value="ENSPKIG00000010057.1"/>
</dbReference>
<dbReference type="AlphaFoldDB" id="A0A3B3SCJ1"/>
<evidence type="ECO:0000256" key="9">
    <source>
        <dbReference type="ARBA" id="ARBA00022927"/>
    </source>
</evidence>
<dbReference type="InterPro" id="IPR011989">
    <property type="entry name" value="ARM-like"/>
</dbReference>
<dbReference type="GO" id="GO:0031267">
    <property type="term" value="F:small GTPase binding"/>
    <property type="evidence" value="ECO:0007669"/>
    <property type="project" value="InterPro"/>
</dbReference>
<dbReference type="InterPro" id="IPR040709">
    <property type="entry name" value="Importin_rep_1"/>
</dbReference>
<keyword evidence="9" id="KW-0653">Protein transport</keyword>
<accession>A0A3B3SCJ1</accession>